<dbReference type="EMBL" id="UOGG01000061">
    <property type="protein sequence ID" value="VAX28568.1"/>
    <property type="molecule type" value="Genomic_DNA"/>
</dbReference>
<dbReference type="PANTHER" id="PTHR33515:SF1">
    <property type="entry name" value="RIBOSOME-BINDING FACTOR A, CHLOROPLASTIC-RELATED"/>
    <property type="match status" value="1"/>
</dbReference>
<dbReference type="PANTHER" id="PTHR33515">
    <property type="entry name" value="RIBOSOME-BINDING FACTOR A, CHLOROPLASTIC-RELATED"/>
    <property type="match status" value="1"/>
</dbReference>
<dbReference type="Pfam" id="PF02033">
    <property type="entry name" value="RBFA"/>
    <property type="match status" value="1"/>
</dbReference>
<dbReference type="Gene3D" id="3.30.300.20">
    <property type="match status" value="1"/>
</dbReference>
<dbReference type="GO" id="GO:0006364">
    <property type="term" value="P:rRNA processing"/>
    <property type="evidence" value="ECO:0007669"/>
    <property type="project" value="InterPro"/>
</dbReference>
<protein>
    <submittedName>
        <fullName evidence="1">Ribosome-binding factor A</fullName>
    </submittedName>
</protein>
<dbReference type="GO" id="GO:0005829">
    <property type="term" value="C:cytosol"/>
    <property type="evidence" value="ECO:0007669"/>
    <property type="project" value="TreeGrafter"/>
</dbReference>
<name>A0A3B1CXC9_9ZZZZ</name>
<sequence>MRFKRSERIQELLLEEISKLIQRGLKDPRIGFATITQVDVSDNLKHANIYVSIMGTDEEKEDTIKGLESAKGFIRKSQGKNLYLRNIP</sequence>
<dbReference type="InterPro" id="IPR000238">
    <property type="entry name" value="RbfA"/>
</dbReference>
<dbReference type="GO" id="GO:0043024">
    <property type="term" value="F:ribosomal small subunit binding"/>
    <property type="evidence" value="ECO:0007669"/>
    <property type="project" value="TreeGrafter"/>
</dbReference>
<evidence type="ECO:0000313" key="1">
    <source>
        <dbReference type="EMBL" id="VAX28568.1"/>
    </source>
</evidence>
<dbReference type="InterPro" id="IPR023799">
    <property type="entry name" value="RbfA_dom_sf"/>
</dbReference>
<organism evidence="1">
    <name type="scientific">hydrothermal vent metagenome</name>
    <dbReference type="NCBI Taxonomy" id="652676"/>
    <lineage>
        <taxon>unclassified sequences</taxon>
        <taxon>metagenomes</taxon>
        <taxon>ecological metagenomes</taxon>
    </lineage>
</organism>
<proteinExistence type="inferred from homology"/>
<feature type="non-terminal residue" evidence="1">
    <location>
        <position position="88"/>
    </location>
</feature>
<reference evidence="1" key="1">
    <citation type="submission" date="2018-06" db="EMBL/GenBank/DDBJ databases">
        <authorList>
            <person name="Zhirakovskaya E."/>
        </authorList>
    </citation>
    <scope>NUCLEOTIDE SEQUENCE</scope>
</reference>
<dbReference type="NCBIfam" id="TIGR00082">
    <property type="entry name" value="rbfA"/>
    <property type="match status" value="1"/>
</dbReference>
<dbReference type="SUPFAM" id="SSF89919">
    <property type="entry name" value="Ribosome-binding factor A, RbfA"/>
    <property type="match status" value="1"/>
</dbReference>
<dbReference type="InterPro" id="IPR015946">
    <property type="entry name" value="KH_dom-like_a/b"/>
</dbReference>
<accession>A0A3B1CXC9</accession>
<gene>
    <name evidence="1" type="ORF">MNBD_NITROSPINAE05-1117</name>
</gene>
<dbReference type="HAMAP" id="MF_00003">
    <property type="entry name" value="RbfA"/>
    <property type="match status" value="1"/>
</dbReference>
<dbReference type="AlphaFoldDB" id="A0A3B1CXC9"/>